<feature type="compositionally biased region" description="Basic and acidic residues" evidence="1">
    <location>
        <begin position="723"/>
        <end position="734"/>
    </location>
</feature>
<dbReference type="InterPro" id="IPR021136">
    <property type="entry name" value="Flagellar_hook_control-like_C"/>
</dbReference>
<sequence length="784" mass="79688">MSQPALLSLSNPVQPQTPVGPVVGQGGNALLGEGVLGQNADLFSNLLAKASEGDGAAATTADLFSGALTAGGDLPVLNPELVQQEAGEDGVAGLVADLGVPAAAQVSVVSENLSVIAAVQGTGAAQAIAAGTTAPSADSSKAPFVPLPQNVTGKPSRSGEQGSGVKTVGNASAPAVGAQQAAEVVVPVVNGEQTAPLANENVQDVELATAALKERGGQILPLGSNGDVEAARSSIVKAENVGVAGQQDAASSRGAAATSQETVASDTVKPAEARGAQAETTINPVVLPKTDATANADPELVARAVDAVNAGRGGGKQVQTTAATSASSQSSEAADEKVQPQELGRVEAPKVLGPHPSVKAEGAVTPEAPVQPAAQEVVDAVTQLTKAAEVKSIKAQNEPAKAQPVLSKDNSQTAITTDDALVENDVLDQEPVLTRRVDRSGPGFVGSQQRVAQPVSQERDGQIIFPNVTAKAEAAVKEGEQLVQVQKAAGEPVQQGAESGVRVAEQSSRTASVATVAAPLTANNKVTGDSTQNALPSEGATETTASFEVEEQASVQSKAVEQTASTNKKSGSAPVVAQVKVQQSPEQGTAPTTFGWGLAAGPLDGSEAELDWESSEAISSTTSRSENAFRSVGSLPTATLRNVANSVWPEIARQVSGGVNRFEIRLDPKELGSVDVSIEFGKDGRVRAHLIAERPETLELLQKDQRGLEKALQEAGIDADKSSLRFSLGHREGGSQDANQQDGRDPLVAQLDGSSDDADLPDDTYLAPNKVINSSRAGGVDISV</sequence>
<keyword evidence="3" id="KW-0282">Flagellum</keyword>
<name>A0ABX8AIZ8_9HYPH</name>
<reference evidence="3 4" key="1">
    <citation type="journal article" date="2021" name="Angew. Chem. Int. Ed. Engl.">
        <title>A novel family of nonribosomal peptides modulate collective behavior in Pseudovibrio bacteria isolated from marine sponges.</title>
        <authorList>
            <person name="Ioca L.P."/>
            <person name="Dai Y."/>
            <person name="Kunakom S."/>
            <person name="Diaz-Espinosa J."/>
            <person name="Krunic A."/>
            <person name="Crnkovic C.M."/>
            <person name="Orjala J."/>
            <person name="Sanchez L.M."/>
            <person name="Ferreira A.G."/>
            <person name="Berlinck R.G.S."/>
            <person name="Eustaquio A.S."/>
        </authorList>
    </citation>
    <scope>NUCLEOTIDE SEQUENCE [LARGE SCALE GENOMIC DNA]</scope>
    <source>
        <strain evidence="3 4">Ab134</strain>
    </source>
</reference>
<gene>
    <name evidence="3" type="ORF">KGB56_17045</name>
</gene>
<organism evidence="3 4">
    <name type="scientific">Pseudovibrio brasiliensis</name>
    <dbReference type="NCBI Taxonomy" id="1898042"/>
    <lineage>
        <taxon>Bacteria</taxon>
        <taxon>Pseudomonadati</taxon>
        <taxon>Pseudomonadota</taxon>
        <taxon>Alphaproteobacteria</taxon>
        <taxon>Hyphomicrobiales</taxon>
        <taxon>Stappiaceae</taxon>
        <taxon>Pseudovibrio</taxon>
    </lineage>
</organism>
<feature type="compositionally biased region" description="Polar residues" evidence="1">
    <location>
        <begin position="553"/>
        <end position="570"/>
    </location>
</feature>
<feature type="region of interest" description="Disordered" evidence="1">
    <location>
        <begin position="435"/>
        <end position="458"/>
    </location>
</feature>
<protein>
    <submittedName>
        <fullName evidence="3">Flagellar hook-length control protein FliK</fullName>
    </submittedName>
</protein>
<feature type="region of interest" description="Disordered" evidence="1">
    <location>
        <begin position="311"/>
        <end position="342"/>
    </location>
</feature>
<feature type="region of interest" description="Disordered" evidence="1">
    <location>
        <begin position="723"/>
        <end position="772"/>
    </location>
</feature>
<keyword evidence="3" id="KW-0969">Cilium</keyword>
<feature type="region of interest" description="Disordered" evidence="1">
    <location>
        <begin position="488"/>
        <end position="577"/>
    </location>
</feature>
<dbReference type="CDD" id="cd17470">
    <property type="entry name" value="T3SS_Flik_C"/>
    <property type="match status" value="1"/>
</dbReference>
<evidence type="ECO:0000313" key="3">
    <source>
        <dbReference type="EMBL" id="QUS55053.1"/>
    </source>
</evidence>
<dbReference type="Proteomes" id="UP000680706">
    <property type="component" value="Chromosome"/>
</dbReference>
<feature type="compositionally biased region" description="Low complexity" evidence="1">
    <location>
        <begin position="507"/>
        <end position="518"/>
    </location>
</feature>
<evidence type="ECO:0000256" key="1">
    <source>
        <dbReference type="SAM" id="MobiDB-lite"/>
    </source>
</evidence>
<feature type="compositionally biased region" description="Polar residues" evidence="1">
    <location>
        <begin position="446"/>
        <end position="456"/>
    </location>
</feature>
<feature type="compositionally biased region" description="Polar residues" evidence="1">
    <location>
        <begin position="521"/>
        <end position="546"/>
    </location>
</feature>
<evidence type="ECO:0000259" key="2">
    <source>
        <dbReference type="Pfam" id="PF02120"/>
    </source>
</evidence>
<feature type="region of interest" description="Disordered" evidence="1">
    <location>
        <begin position="148"/>
        <end position="169"/>
    </location>
</feature>
<keyword evidence="4" id="KW-1185">Reference proteome</keyword>
<feature type="domain" description="Flagellar hook-length control protein-like C-terminal" evidence="2">
    <location>
        <begin position="652"/>
        <end position="723"/>
    </location>
</feature>
<feature type="compositionally biased region" description="Low complexity" evidence="1">
    <location>
        <begin position="317"/>
        <end position="332"/>
    </location>
</feature>
<evidence type="ECO:0000313" key="4">
    <source>
        <dbReference type="Proteomes" id="UP000680706"/>
    </source>
</evidence>
<dbReference type="InterPro" id="IPR038610">
    <property type="entry name" value="FliK-like_C_sf"/>
</dbReference>
<keyword evidence="3" id="KW-0966">Cell projection</keyword>
<feature type="region of interest" description="Disordered" evidence="1">
    <location>
        <begin position="242"/>
        <end position="284"/>
    </location>
</feature>
<dbReference type="Pfam" id="PF02120">
    <property type="entry name" value="Flg_hook"/>
    <property type="match status" value="1"/>
</dbReference>
<accession>A0ABX8AIZ8</accession>
<dbReference type="Gene3D" id="3.30.750.140">
    <property type="match status" value="1"/>
</dbReference>
<feature type="compositionally biased region" description="Polar residues" evidence="1">
    <location>
        <begin position="149"/>
        <end position="160"/>
    </location>
</feature>
<dbReference type="EMBL" id="CP074126">
    <property type="protein sequence ID" value="QUS55053.1"/>
    <property type="molecule type" value="Genomic_DNA"/>
</dbReference>
<dbReference type="RefSeq" id="WP_075700629.1">
    <property type="nucleotide sequence ID" value="NZ_CP074126.1"/>
</dbReference>
<proteinExistence type="predicted"/>